<dbReference type="PROSITE" id="PS51645">
    <property type="entry name" value="PHR_CRY_ALPHA_BETA"/>
    <property type="match status" value="1"/>
</dbReference>
<evidence type="ECO:0000259" key="11">
    <source>
        <dbReference type="PROSITE" id="PS51645"/>
    </source>
</evidence>
<feature type="binding site" evidence="8">
    <location>
        <position position="236"/>
    </location>
    <ligand>
        <name>FAD</name>
        <dbReference type="ChEBI" id="CHEBI:57692"/>
    </ligand>
</feature>
<keyword evidence="5 8" id="KW-0274">FAD</keyword>
<dbReference type="InterPro" id="IPR036155">
    <property type="entry name" value="Crypto/Photolyase_N_sf"/>
</dbReference>
<evidence type="ECO:0000256" key="9">
    <source>
        <dbReference type="PIRSR" id="PIRSR602081-2"/>
    </source>
</evidence>
<dbReference type="InterPro" id="IPR036134">
    <property type="entry name" value="Crypto/Photolyase_FAD-like_sf"/>
</dbReference>
<dbReference type="PANTHER" id="PTHR11455">
    <property type="entry name" value="CRYPTOCHROME"/>
    <property type="match status" value="1"/>
</dbReference>
<comment type="cofactor">
    <cofactor evidence="1">
        <name>(6R)-5,10-methylene-5,6,7,8-tetrahydrofolate</name>
        <dbReference type="ChEBI" id="CHEBI:15636"/>
    </cofactor>
</comment>
<dbReference type="InterPro" id="IPR018394">
    <property type="entry name" value="DNA_photolyase_1_CS_C"/>
</dbReference>
<feature type="site" description="Electron transfer via tryptophanyl radical" evidence="9">
    <location>
        <position position="318"/>
    </location>
</feature>
<feature type="domain" description="Photolyase/cryptochrome alpha/beta" evidence="11">
    <location>
        <begin position="13"/>
        <end position="144"/>
    </location>
</feature>
<dbReference type="GO" id="GO:0000719">
    <property type="term" value="P:photoreactive repair"/>
    <property type="evidence" value="ECO:0007669"/>
    <property type="project" value="UniProtKB-ARBA"/>
</dbReference>
<dbReference type="InterPro" id="IPR014729">
    <property type="entry name" value="Rossmann-like_a/b/a_fold"/>
</dbReference>
<dbReference type="InterPro" id="IPR006050">
    <property type="entry name" value="DNA_photolyase_N"/>
</dbReference>
<dbReference type="GO" id="GO:0003677">
    <property type="term" value="F:DNA binding"/>
    <property type="evidence" value="ECO:0007669"/>
    <property type="project" value="TreeGrafter"/>
</dbReference>
<evidence type="ECO:0000256" key="7">
    <source>
        <dbReference type="ARBA" id="ARBA00033999"/>
    </source>
</evidence>
<dbReference type="SUPFAM" id="SSF48173">
    <property type="entry name" value="Cryptochrome/photolyase FAD-binding domain"/>
    <property type="match status" value="1"/>
</dbReference>
<keyword evidence="4 8" id="KW-0285">Flavoprotein</keyword>
<dbReference type="Proteomes" id="UP000240509">
    <property type="component" value="Unassembled WGS sequence"/>
</dbReference>
<reference evidence="12 13" key="1">
    <citation type="submission" date="2018-03" db="EMBL/GenBank/DDBJ databases">
        <title>Alkalicoccus saliphilus sp. nov., isolated from a mineral pool.</title>
        <authorList>
            <person name="Zhao B."/>
        </authorList>
    </citation>
    <scope>NUCLEOTIDE SEQUENCE [LARGE SCALE GENOMIC DNA]</scope>
    <source>
        <strain evidence="12 13">6AG</strain>
    </source>
</reference>
<dbReference type="SUPFAM" id="SSF52425">
    <property type="entry name" value="Cryptochrome/photolyase, N-terminal domain"/>
    <property type="match status" value="1"/>
</dbReference>
<gene>
    <name evidence="12" type="ORF">C6Y45_00335</name>
</gene>
<evidence type="ECO:0000256" key="6">
    <source>
        <dbReference type="ARBA" id="ARBA00022991"/>
    </source>
</evidence>
<feature type="site" description="Electron transfer via tryptophanyl radical" evidence="9">
    <location>
        <position position="371"/>
    </location>
</feature>
<evidence type="ECO:0000256" key="2">
    <source>
        <dbReference type="ARBA" id="ARBA00013149"/>
    </source>
</evidence>
<dbReference type="GO" id="GO:0003904">
    <property type="term" value="F:deoxyribodipyrimidine photo-lyase activity"/>
    <property type="evidence" value="ECO:0007669"/>
    <property type="project" value="UniProtKB-EC"/>
</dbReference>
<dbReference type="Gene3D" id="1.25.40.80">
    <property type="match status" value="1"/>
</dbReference>
<dbReference type="PANTHER" id="PTHR11455:SF9">
    <property type="entry name" value="CRYPTOCHROME CIRCADIAN CLOCK 5 ISOFORM X1"/>
    <property type="match status" value="1"/>
</dbReference>
<dbReference type="EC" id="4.1.99.3" evidence="2"/>
<comment type="caution">
    <text evidence="12">The sequence shown here is derived from an EMBL/GenBank/DDBJ whole genome shotgun (WGS) entry which is preliminary data.</text>
</comment>
<dbReference type="PROSITE" id="PS00394">
    <property type="entry name" value="DNA_PHOTOLYASES_1_1"/>
    <property type="match status" value="1"/>
</dbReference>
<dbReference type="InterPro" id="IPR005101">
    <property type="entry name" value="Cryptochr/Photolyase_FAD-bd"/>
</dbReference>
<evidence type="ECO:0000256" key="1">
    <source>
        <dbReference type="ARBA" id="ARBA00001932"/>
    </source>
</evidence>
<keyword evidence="13" id="KW-1185">Reference proteome</keyword>
<accession>A0A2T4UAH1</accession>
<feature type="binding site" evidence="8">
    <location>
        <begin position="287"/>
        <end position="294"/>
    </location>
    <ligand>
        <name>FAD</name>
        <dbReference type="ChEBI" id="CHEBI:57692"/>
    </ligand>
</feature>
<dbReference type="GO" id="GO:0009416">
    <property type="term" value="P:response to light stimulus"/>
    <property type="evidence" value="ECO:0007669"/>
    <property type="project" value="TreeGrafter"/>
</dbReference>
<dbReference type="Pfam" id="PF03441">
    <property type="entry name" value="FAD_binding_7"/>
    <property type="match status" value="1"/>
</dbReference>
<organism evidence="12 13">
    <name type="scientific">Alkalicoccus saliphilus</name>
    <dbReference type="NCBI Taxonomy" id="200989"/>
    <lineage>
        <taxon>Bacteria</taxon>
        <taxon>Bacillati</taxon>
        <taxon>Bacillota</taxon>
        <taxon>Bacilli</taxon>
        <taxon>Bacillales</taxon>
        <taxon>Bacillaceae</taxon>
        <taxon>Alkalicoccus</taxon>
    </lineage>
</organism>
<evidence type="ECO:0000256" key="5">
    <source>
        <dbReference type="ARBA" id="ARBA00022827"/>
    </source>
</evidence>
<evidence type="ECO:0000256" key="3">
    <source>
        <dbReference type="ARBA" id="ARBA00014046"/>
    </source>
</evidence>
<evidence type="ECO:0000256" key="10">
    <source>
        <dbReference type="RuleBase" id="RU004182"/>
    </source>
</evidence>
<dbReference type="GO" id="GO:0071949">
    <property type="term" value="F:FAD binding"/>
    <property type="evidence" value="ECO:0007669"/>
    <property type="project" value="TreeGrafter"/>
</dbReference>
<dbReference type="EMBL" id="PZJJ01000001">
    <property type="protein sequence ID" value="PTL40390.1"/>
    <property type="molecule type" value="Genomic_DNA"/>
</dbReference>
<feature type="binding site" evidence="8">
    <location>
        <position position="284"/>
    </location>
    <ligand>
        <name>FAD</name>
        <dbReference type="ChEBI" id="CHEBI:57692"/>
    </ligand>
</feature>
<dbReference type="InterPro" id="IPR002081">
    <property type="entry name" value="Cryptochrome/DNA_photolyase_1"/>
</dbReference>
<comment type="catalytic activity">
    <reaction evidence="7">
        <text>cyclobutadipyrimidine (in DNA) = 2 pyrimidine residues (in DNA).</text>
        <dbReference type="EC" id="4.1.99.3"/>
    </reaction>
</comment>
<comment type="cofactor">
    <cofactor evidence="8">
        <name>FAD</name>
        <dbReference type="ChEBI" id="CHEBI:57692"/>
    </cofactor>
    <text evidence="8">Binds 1 FAD per subunit.</text>
</comment>
<dbReference type="AlphaFoldDB" id="A0A2T4UAH1"/>
<feature type="site" description="Electron transfer via tryptophanyl radical" evidence="9">
    <location>
        <position position="394"/>
    </location>
</feature>
<dbReference type="Gene3D" id="1.10.579.10">
    <property type="entry name" value="DNA Cyclobutane Dipyrimidine Photolyase, subunit A, domain 3"/>
    <property type="match status" value="1"/>
</dbReference>
<evidence type="ECO:0000256" key="8">
    <source>
        <dbReference type="PIRSR" id="PIRSR602081-1"/>
    </source>
</evidence>
<dbReference type="FunFam" id="1.10.579.10:FF:000003">
    <property type="entry name" value="Deoxyribodipyrimidine photo-lyase"/>
    <property type="match status" value="1"/>
</dbReference>
<name>A0A2T4UAH1_9BACI</name>
<feature type="binding site" evidence="8">
    <location>
        <begin position="384"/>
        <end position="386"/>
    </location>
    <ligand>
        <name>FAD</name>
        <dbReference type="ChEBI" id="CHEBI:57692"/>
    </ligand>
</feature>
<feature type="binding site" evidence="8">
    <location>
        <begin position="248"/>
        <end position="252"/>
    </location>
    <ligand>
        <name>FAD</name>
        <dbReference type="ChEBI" id="CHEBI:57692"/>
    </ligand>
</feature>
<evidence type="ECO:0000313" key="12">
    <source>
        <dbReference type="EMBL" id="PTL40390.1"/>
    </source>
</evidence>
<dbReference type="Gene3D" id="3.40.50.620">
    <property type="entry name" value="HUPs"/>
    <property type="match status" value="1"/>
</dbReference>
<sequence>MNHIMEVLQLTGPKFVVWFRNDFRFDDNPTVYQAFREAEKADGEIMFIFHLHPDFTSQINLSNDYFFQTVETFAGQCKDNGMKLHILSGSVQKAFQLLFDKAGSVHTVFCAEEYTSFAASRDEEARRIIEKNDASLVHTPGNYVHQPQEIIKNDGRPYKVYTPYSRRWMQKEKPDLYSSSAADIQTRYERLKALDETSEREWTEIIKRCTRPWKRLGEEAGRNRLEHFCQKVLPHYHKSRDLPEKAGTSRLSPFLRTGALSARRVYEAADSKRENHTSQGPEAFIKELAWRDFYTMILYHFPEVETKEFQEKYRGLTWREDKDLLQKWKEGRTGFPIVDAGMRQLNEVGWMHNRLRMITASFLTKDYQMDWRIGEAYFREKLIDHDPASNIGGWQWASSVGTDAVPYFRVFSPVRQGARFDPEGAFIKKYVPELKNTDKKYIHEPHKMNDQEQKKAECIIGKDYPAPSVDHKEERKRAIRMFKEIED</sequence>
<proteinExistence type="inferred from homology"/>
<dbReference type="Pfam" id="PF00875">
    <property type="entry name" value="DNA_photolyase"/>
    <property type="match status" value="1"/>
</dbReference>
<keyword evidence="6 10" id="KW-0157">Chromophore</keyword>
<dbReference type="PRINTS" id="PR00147">
    <property type="entry name" value="DNAPHOTLYASE"/>
</dbReference>
<comment type="similarity">
    <text evidence="10">Belongs to the DNA photolyase family.</text>
</comment>
<keyword evidence="12" id="KW-0456">Lyase</keyword>
<evidence type="ECO:0000313" key="13">
    <source>
        <dbReference type="Proteomes" id="UP000240509"/>
    </source>
</evidence>
<evidence type="ECO:0000256" key="4">
    <source>
        <dbReference type="ARBA" id="ARBA00022630"/>
    </source>
</evidence>
<protein>
    <recommendedName>
        <fullName evidence="3">Deoxyribodipyrimidine photo-lyase</fullName>
        <ecNumber evidence="2">4.1.99.3</ecNumber>
    </recommendedName>
</protein>